<dbReference type="PROSITE" id="PS00715">
    <property type="entry name" value="SIGMA70_1"/>
    <property type="match status" value="1"/>
</dbReference>
<dbReference type="Gene3D" id="1.20.120.1810">
    <property type="match status" value="1"/>
</dbReference>
<dbReference type="AlphaFoldDB" id="A0A1G9MLJ8"/>
<keyword evidence="4" id="KW-0804">Transcription</keyword>
<dbReference type="PIRSF" id="PIRSF002939">
    <property type="entry name" value="RNA_polymerase_sigma-H_factor"/>
    <property type="match status" value="1"/>
</dbReference>
<dbReference type="InterPro" id="IPR007627">
    <property type="entry name" value="RNA_pol_sigma70_r2"/>
</dbReference>
<dbReference type="SUPFAM" id="SSF88659">
    <property type="entry name" value="Sigma3 and sigma4 domains of RNA polymerase sigma factors"/>
    <property type="match status" value="1"/>
</dbReference>
<evidence type="ECO:0000313" key="8">
    <source>
        <dbReference type="Proteomes" id="UP000199476"/>
    </source>
</evidence>
<keyword evidence="8" id="KW-1185">Reference proteome</keyword>
<dbReference type="InterPro" id="IPR013249">
    <property type="entry name" value="RNA_pol_sigma70_r4_t2"/>
</dbReference>
<evidence type="ECO:0000256" key="4">
    <source>
        <dbReference type="ARBA" id="ARBA00023163"/>
    </source>
</evidence>
<dbReference type="PANTHER" id="PTHR30385:SF1">
    <property type="entry name" value="RNA POLYMERASE SIGMA-H FACTOR"/>
    <property type="match status" value="1"/>
</dbReference>
<dbReference type="Gene3D" id="1.10.10.10">
    <property type="entry name" value="Winged helix-like DNA-binding domain superfamily/Winged helix DNA-binding domain"/>
    <property type="match status" value="1"/>
</dbReference>
<dbReference type="Pfam" id="PF08281">
    <property type="entry name" value="Sigma70_r4_2"/>
    <property type="match status" value="1"/>
</dbReference>
<sequence length="207" mass="24281">MGETQDMEKTVKKAQEGDVRAIEELIDDNMDIVYAKARYFFIKGLDKDDVIQEGRVGLYKAIRDYKEEREASFRGFAQLCIHRQLVSAIKKANRQKHMPLNNSTSLDKSIDKGENQRTYNEIISDDGDDLEEFFIYRELIDLLMDEIKDKLTELEHNAFIKYLENKSYRQISEELEVNLKSVDNALQRARKKMDEIKDEINFQGVVE</sequence>
<dbReference type="InterPro" id="IPR013325">
    <property type="entry name" value="RNA_pol_sigma_r2"/>
</dbReference>
<dbReference type="InterPro" id="IPR014284">
    <property type="entry name" value="RNA_pol_sigma-70_dom"/>
</dbReference>
<dbReference type="NCBIfam" id="TIGR02937">
    <property type="entry name" value="sigma70-ECF"/>
    <property type="match status" value="1"/>
</dbReference>
<keyword evidence="3" id="KW-0238">DNA-binding</keyword>
<evidence type="ECO:0000256" key="5">
    <source>
        <dbReference type="SAM" id="Coils"/>
    </source>
</evidence>
<keyword evidence="2" id="KW-0731">Sigma factor</keyword>
<accession>A0A1G9MLJ8</accession>
<evidence type="ECO:0000313" key="7">
    <source>
        <dbReference type="EMBL" id="SDL75138.1"/>
    </source>
</evidence>
<dbReference type="GO" id="GO:0003677">
    <property type="term" value="F:DNA binding"/>
    <property type="evidence" value="ECO:0007669"/>
    <property type="project" value="UniProtKB-KW"/>
</dbReference>
<dbReference type="Pfam" id="PF04542">
    <property type="entry name" value="Sigma70_r2"/>
    <property type="match status" value="1"/>
</dbReference>
<name>A0A1G9MLJ8_9FIRM</name>
<dbReference type="InterPro" id="IPR036388">
    <property type="entry name" value="WH-like_DNA-bd_sf"/>
</dbReference>
<reference evidence="7 8" key="1">
    <citation type="submission" date="2016-10" db="EMBL/GenBank/DDBJ databases">
        <authorList>
            <person name="de Groot N.N."/>
        </authorList>
    </citation>
    <scope>NUCLEOTIDE SEQUENCE [LARGE SCALE GENOMIC DNA]</scope>
    <source>
        <strain evidence="7 8">SLAS-1</strain>
    </source>
</reference>
<feature type="domain" description="RNA polymerase sigma-70" evidence="6">
    <location>
        <begin position="49"/>
        <end position="62"/>
    </location>
</feature>
<protein>
    <submittedName>
        <fullName evidence="7">RNA polymerase, sigma 30 subunit, SigH</fullName>
    </submittedName>
</protein>
<evidence type="ECO:0000259" key="6">
    <source>
        <dbReference type="PROSITE" id="PS00715"/>
    </source>
</evidence>
<dbReference type="GO" id="GO:0016987">
    <property type="term" value="F:sigma factor activity"/>
    <property type="evidence" value="ECO:0007669"/>
    <property type="project" value="UniProtKB-KW"/>
</dbReference>
<keyword evidence="5" id="KW-0175">Coiled coil</keyword>
<dbReference type="Proteomes" id="UP000199476">
    <property type="component" value="Unassembled WGS sequence"/>
</dbReference>
<dbReference type="RefSeq" id="WP_089759678.1">
    <property type="nucleotide sequence ID" value="NZ_FNGO01000008.1"/>
</dbReference>
<feature type="coiled-coil region" evidence="5">
    <location>
        <begin position="172"/>
        <end position="199"/>
    </location>
</feature>
<dbReference type="GO" id="GO:0006352">
    <property type="term" value="P:DNA-templated transcription initiation"/>
    <property type="evidence" value="ECO:0007669"/>
    <property type="project" value="InterPro"/>
</dbReference>
<dbReference type="InterPro" id="IPR013324">
    <property type="entry name" value="RNA_pol_sigma_r3/r4-like"/>
</dbReference>
<dbReference type="OrthoDB" id="9783788at2"/>
<dbReference type="SUPFAM" id="SSF88946">
    <property type="entry name" value="Sigma2 domain of RNA polymerase sigma factors"/>
    <property type="match status" value="1"/>
</dbReference>
<keyword evidence="1" id="KW-0805">Transcription regulation</keyword>
<proteinExistence type="predicted"/>
<evidence type="ECO:0000256" key="3">
    <source>
        <dbReference type="ARBA" id="ARBA00023125"/>
    </source>
</evidence>
<dbReference type="InterPro" id="IPR016371">
    <property type="entry name" value="RNA_pol_sigma-H_factor"/>
</dbReference>
<organism evidence="7 8">
    <name type="scientific">Halarsenatibacter silvermanii</name>
    <dbReference type="NCBI Taxonomy" id="321763"/>
    <lineage>
        <taxon>Bacteria</taxon>
        <taxon>Bacillati</taxon>
        <taxon>Bacillota</taxon>
        <taxon>Clostridia</taxon>
        <taxon>Halanaerobiales</taxon>
        <taxon>Halarsenatibacteraceae</taxon>
        <taxon>Halarsenatibacter</taxon>
    </lineage>
</organism>
<dbReference type="STRING" id="321763.SAMN04488692_108106"/>
<dbReference type="InterPro" id="IPR000943">
    <property type="entry name" value="RNA_pol_sigma70"/>
</dbReference>
<gene>
    <name evidence="7" type="ORF">SAMN04488692_108106</name>
</gene>
<dbReference type="EMBL" id="FNGO01000008">
    <property type="protein sequence ID" value="SDL75138.1"/>
    <property type="molecule type" value="Genomic_DNA"/>
</dbReference>
<evidence type="ECO:0000256" key="2">
    <source>
        <dbReference type="ARBA" id="ARBA00023082"/>
    </source>
</evidence>
<evidence type="ECO:0000256" key="1">
    <source>
        <dbReference type="ARBA" id="ARBA00023015"/>
    </source>
</evidence>
<dbReference type="PANTHER" id="PTHR30385">
    <property type="entry name" value="SIGMA FACTOR F FLAGELLAR"/>
    <property type="match status" value="1"/>
</dbReference>